<dbReference type="EMBL" id="JAHZIJ010000010">
    <property type="protein sequence ID" value="MBW7476039.1"/>
    <property type="molecule type" value="Genomic_DNA"/>
</dbReference>
<proteinExistence type="predicted"/>
<name>A0ABS7D7X9_9BACL</name>
<evidence type="ECO:0000313" key="1">
    <source>
        <dbReference type="EMBL" id="MBW7476039.1"/>
    </source>
</evidence>
<accession>A0ABS7D7X9</accession>
<dbReference type="Pfam" id="PF14070">
    <property type="entry name" value="YjfB_motility"/>
    <property type="match status" value="1"/>
</dbReference>
<keyword evidence="2" id="KW-1185">Reference proteome</keyword>
<organism evidence="1 2">
    <name type="scientific">Paenibacillus oenotherae</name>
    <dbReference type="NCBI Taxonomy" id="1435645"/>
    <lineage>
        <taxon>Bacteria</taxon>
        <taxon>Bacillati</taxon>
        <taxon>Bacillota</taxon>
        <taxon>Bacilli</taxon>
        <taxon>Bacillales</taxon>
        <taxon>Paenibacillaceae</taxon>
        <taxon>Paenibacillus</taxon>
    </lineage>
</organism>
<dbReference type="InterPro" id="IPR025906">
    <property type="entry name" value="YjfB_motility"/>
</dbReference>
<sequence length="61" mass="6523">MDIQSISAAASGQAMAQLKQQAGIAVMAKSLDNMQLQGQLLIKMMEQSVQPHLGGNLDIRL</sequence>
<dbReference type="Proteomes" id="UP000812277">
    <property type="component" value="Unassembled WGS sequence"/>
</dbReference>
<protein>
    <submittedName>
        <fullName evidence="1">YjfB family protein</fullName>
    </submittedName>
</protein>
<reference evidence="1 2" key="1">
    <citation type="submission" date="2021-07" db="EMBL/GenBank/DDBJ databases">
        <title>Paenibacillus radiodurans sp. nov., isolated from the southeastern edge of Tengger Desert.</title>
        <authorList>
            <person name="Zhang G."/>
        </authorList>
    </citation>
    <scope>NUCLEOTIDE SEQUENCE [LARGE SCALE GENOMIC DNA]</scope>
    <source>
        <strain evidence="1 2">DT7-4</strain>
    </source>
</reference>
<evidence type="ECO:0000313" key="2">
    <source>
        <dbReference type="Proteomes" id="UP000812277"/>
    </source>
</evidence>
<dbReference type="RefSeq" id="WP_219873283.1">
    <property type="nucleotide sequence ID" value="NZ_JAHZIJ010000010.1"/>
</dbReference>
<gene>
    <name evidence="1" type="ORF">K0T92_14935</name>
</gene>
<comment type="caution">
    <text evidence="1">The sequence shown here is derived from an EMBL/GenBank/DDBJ whole genome shotgun (WGS) entry which is preliminary data.</text>
</comment>